<sequence>MTRALPLTQREGQSSHRRRVSASAVRETLKAIQDTGLIVDKVCIAGGQVEITCHPIENHPTPENDGGLKEW</sequence>
<dbReference type="RefSeq" id="WP_156713864.1">
    <property type="nucleotide sequence ID" value="NZ_WPHG01000004.1"/>
</dbReference>
<comment type="caution">
    <text evidence="2">The sequence shown here is derived from an EMBL/GenBank/DDBJ whole genome shotgun (WGS) entry which is preliminary data.</text>
</comment>
<name>A0A844QLG6_9HYPH</name>
<dbReference type="EMBL" id="WPHG01000004">
    <property type="protein sequence ID" value="MVA98888.1"/>
    <property type="molecule type" value="Genomic_DNA"/>
</dbReference>
<keyword evidence="3" id="KW-1185">Reference proteome</keyword>
<reference evidence="2 3" key="1">
    <citation type="submission" date="2019-12" db="EMBL/GenBank/DDBJ databases">
        <title>Nitratireductor arenosus sp. nov., Isolated from sea sand, Jeju island, South Korea.</title>
        <authorList>
            <person name="Kim W."/>
        </authorList>
    </citation>
    <scope>NUCLEOTIDE SEQUENCE [LARGE SCALE GENOMIC DNA]</scope>
    <source>
        <strain evidence="2 3">CAU 1489</strain>
    </source>
</reference>
<protein>
    <submittedName>
        <fullName evidence="2">Uncharacterized protein</fullName>
    </submittedName>
</protein>
<proteinExistence type="predicted"/>
<gene>
    <name evidence="2" type="ORF">GN330_16695</name>
</gene>
<dbReference type="Proteomes" id="UP000463224">
    <property type="component" value="Unassembled WGS sequence"/>
</dbReference>
<evidence type="ECO:0000313" key="3">
    <source>
        <dbReference type="Proteomes" id="UP000463224"/>
    </source>
</evidence>
<accession>A0A844QLG6</accession>
<evidence type="ECO:0000256" key="1">
    <source>
        <dbReference type="SAM" id="MobiDB-lite"/>
    </source>
</evidence>
<organism evidence="2 3">
    <name type="scientific">Nitratireductor arenosus</name>
    <dbReference type="NCBI Taxonomy" id="2682096"/>
    <lineage>
        <taxon>Bacteria</taxon>
        <taxon>Pseudomonadati</taxon>
        <taxon>Pseudomonadota</taxon>
        <taxon>Alphaproteobacteria</taxon>
        <taxon>Hyphomicrobiales</taxon>
        <taxon>Phyllobacteriaceae</taxon>
        <taxon>Nitratireductor</taxon>
    </lineage>
</organism>
<evidence type="ECO:0000313" key="2">
    <source>
        <dbReference type="EMBL" id="MVA98888.1"/>
    </source>
</evidence>
<feature type="region of interest" description="Disordered" evidence="1">
    <location>
        <begin position="1"/>
        <end position="22"/>
    </location>
</feature>
<dbReference type="AlphaFoldDB" id="A0A844QLG6"/>